<feature type="compositionally biased region" description="Low complexity" evidence="15">
    <location>
        <begin position="199"/>
        <end position="209"/>
    </location>
</feature>
<evidence type="ECO:0000256" key="8">
    <source>
        <dbReference type="ARBA" id="ARBA00023010"/>
    </source>
</evidence>
<evidence type="ECO:0000256" key="11">
    <source>
        <dbReference type="ARBA" id="ARBA00068864"/>
    </source>
</evidence>
<evidence type="ECO:0000256" key="4">
    <source>
        <dbReference type="ARBA" id="ARBA00005911"/>
    </source>
</evidence>
<dbReference type="Gene3D" id="1.20.5.170">
    <property type="match status" value="1"/>
</dbReference>
<feature type="coiled-coil region" evidence="14">
    <location>
        <begin position="368"/>
        <end position="405"/>
    </location>
</feature>
<evidence type="ECO:0000256" key="12">
    <source>
        <dbReference type="ARBA" id="ARBA00078941"/>
    </source>
</evidence>
<feature type="compositionally biased region" description="Low complexity" evidence="15">
    <location>
        <begin position="171"/>
        <end position="185"/>
    </location>
</feature>
<feature type="region of interest" description="Disordered" evidence="15">
    <location>
        <begin position="502"/>
        <end position="527"/>
    </location>
</feature>
<comment type="subcellular location">
    <subcellularLocation>
        <location evidence="1">Nucleus membrane</location>
        <topology evidence="1">Peripheral membrane protein</topology>
        <orientation evidence="1">Cytoplasmic side</orientation>
    </subcellularLocation>
    <subcellularLocation>
        <location evidence="3">Nucleus membrane</location>
        <topology evidence="3">Peripheral membrane protein</topology>
        <orientation evidence="3">Nucleoplasmic side</orientation>
    </subcellularLocation>
    <subcellularLocation>
        <location evidence="2">Nucleus</location>
        <location evidence="2">Nuclear pore complex</location>
    </subcellularLocation>
</comment>
<comment type="caution">
    <text evidence="17">The sequence shown here is derived from an EMBL/GenBank/DDBJ whole genome shotgun (WGS) entry which is preliminary data.</text>
</comment>
<dbReference type="FunFam" id="1.20.5.170:FF:000040">
    <property type="entry name" value="Nuclear pore glycoprotein p62"/>
    <property type="match status" value="1"/>
</dbReference>
<keyword evidence="10" id="KW-0539">Nucleus</keyword>
<dbReference type="GO" id="GO:0005543">
    <property type="term" value="F:phospholipid binding"/>
    <property type="evidence" value="ECO:0007669"/>
    <property type="project" value="TreeGrafter"/>
</dbReference>
<reference evidence="17" key="1">
    <citation type="submission" date="2020-11" db="EMBL/GenBank/DDBJ databases">
        <authorList>
            <consortium name="DOE Joint Genome Institute"/>
            <person name="Ahrendt S."/>
            <person name="Riley R."/>
            <person name="Andreopoulos W."/>
            <person name="Labutti K."/>
            <person name="Pangilinan J."/>
            <person name="Ruiz-Duenas F.J."/>
            <person name="Barrasa J.M."/>
            <person name="Sanchez-Garcia M."/>
            <person name="Camarero S."/>
            <person name="Miyauchi S."/>
            <person name="Serrano A."/>
            <person name="Linde D."/>
            <person name="Babiker R."/>
            <person name="Drula E."/>
            <person name="Ayuso-Fernandez I."/>
            <person name="Pacheco R."/>
            <person name="Padilla G."/>
            <person name="Ferreira P."/>
            <person name="Barriuso J."/>
            <person name="Kellner H."/>
            <person name="Castanera R."/>
            <person name="Alfaro M."/>
            <person name="Ramirez L."/>
            <person name="Pisabarro A.G."/>
            <person name="Kuo A."/>
            <person name="Tritt A."/>
            <person name="Lipzen A."/>
            <person name="He G."/>
            <person name="Yan M."/>
            <person name="Ng V."/>
            <person name="Cullen D."/>
            <person name="Martin F."/>
            <person name="Rosso M.-N."/>
            <person name="Henrissat B."/>
            <person name="Hibbett D."/>
            <person name="Martinez A.T."/>
            <person name="Grigoriev I.V."/>
        </authorList>
    </citation>
    <scope>NUCLEOTIDE SEQUENCE</scope>
    <source>
        <strain evidence="17">CBS 247.69</strain>
    </source>
</reference>
<dbReference type="GO" id="GO:0017056">
    <property type="term" value="F:structural constituent of nuclear pore"/>
    <property type="evidence" value="ECO:0007669"/>
    <property type="project" value="InterPro"/>
</dbReference>
<dbReference type="GO" id="GO:0006606">
    <property type="term" value="P:protein import into nucleus"/>
    <property type="evidence" value="ECO:0007669"/>
    <property type="project" value="TreeGrafter"/>
</dbReference>
<dbReference type="GO" id="GO:0006405">
    <property type="term" value="P:RNA export from nucleus"/>
    <property type="evidence" value="ECO:0007669"/>
    <property type="project" value="TreeGrafter"/>
</dbReference>
<feature type="region of interest" description="Disordered" evidence="15">
    <location>
        <begin position="126"/>
        <end position="154"/>
    </location>
</feature>
<feature type="region of interest" description="Disordered" evidence="15">
    <location>
        <begin position="73"/>
        <end position="94"/>
    </location>
</feature>
<evidence type="ECO:0000256" key="15">
    <source>
        <dbReference type="SAM" id="MobiDB-lite"/>
    </source>
</evidence>
<dbReference type="OrthoDB" id="344345at2759"/>
<feature type="region of interest" description="Disordered" evidence="15">
    <location>
        <begin position="1"/>
        <end position="39"/>
    </location>
</feature>
<name>A0A9P6CJN9_9AGAR</name>
<keyword evidence="5" id="KW-0813">Transport</keyword>
<dbReference type="PANTHER" id="PTHR12084:SF0">
    <property type="entry name" value="NUCLEAR PORE GLYCOPROTEIN P62"/>
    <property type="match status" value="1"/>
</dbReference>
<feature type="compositionally biased region" description="Low complexity" evidence="15">
    <location>
        <begin position="135"/>
        <end position="154"/>
    </location>
</feature>
<evidence type="ECO:0000256" key="14">
    <source>
        <dbReference type="SAM" id="Coils"/>
    </source>
</evidence>
<keyword evidence="18" id="KW-1185">Reference proteome</keyword>
<feature type="compositionally biased region" description="Low complexity" evidence="15">
    <location>
        <begin position="249"/>
        <end position="258"/>
    </location>
</feature>
<keyword evidence="7" id="KW-0653">Protein transport</keyword>
<feature type="region of interest" description="Disordered" evidence="15">
    <location>
        <begin position="171"/>
        <end position="312"/>
    </location>
</feature>
<keyword evidence="8" id="KW-0811">Translocation</keyword>
<evidence type="ECO:0000256" key="10">
    <source>
        <dbReference type="ARBA" id="ARBA00023242"/>
    </source>
</evidence>
<comment type="similarity">
    <text evidence="4">Belongs to the nucleoporin NSP1/NUP62 family.</text>
</comment>
<evidence type="ECO:0000313" key="18">
    <source>
        <dbReference type="Proteomes" id="UP000807353"/>
    </source>
</evidence>
<proteinExistence type="inferred from homology"/>
<sequence length="527" mass="52995">MSSFQSSTPQGGNIFGANNTTASGTMANSTTQSNIFGARPTGGGNLFGATSNTATNAGGSLFGGGVSGPTSGGLFGGGSNTTTPSTNLFGGAAKTNVGPPSVAATTNPAPTNGLFGGTAFSLPKPAEGAAASKPAGSSFFSQPSASSASAGSTPATGAGLFNTSTKLAGVGPTPATGSTPTASSSIFGGGLFAKPPTAPATTTTTSQPTFSLGGNKDATPSTTTAPPVPAAGFFGGLGGNKPVEKKDAATPAAPTTTPGTSFNLFGAPKADEKKDGTSSAPIGGLFGAQPASKDASNSVGGAPPSTALVAVPPPSMLRGKTIEEIVNRWSTELETHVREFNRFAGEVSVWDRALIENGNNLAALYGHVQAAEREQNEIEQSLDHIEQQQKELDSTLAAYEKASQEILGNGSLRGLDTGPADTERDKNYMLATDLHTHLDDLSGSLTQMIDSVNTLSLPSNDMSANGVDPMVQIAQILSGHLESLQWIDGAVREVDSKVTEVEKRVKDSGHGNTGGNGQKSKGFGLRS</sequence>
<evidence type="ECO:0000259" key="16">
    <source>
        <dbReference type="Pfam" id="PF05064"/>
    </source>
</evidence>
<evidence type="ECO:0000256" key="1">
    <source>
        <dbReference type="ARBA" id="ARBA00004335"/>
    </source>
</evidence>
<evidence type="ECO:0000313" key="17">
    <source>
        <dbReference type="EMBL" id="KAF9469011.1"/>
    </source>
</evidence>
<evidence type="ECO:0000256" key="9">
    <source>
        <dbReference type="ARBA" id="ARBA00023132"/>
    </source>
</evidence>
<keyword evidence="9" id="KW-0906">Nuclear pore complex</keyword>
<accession>A0A9P6CJN9</accession>
<organism evidence="17 18">
    <name type="scientific">Collybia nuda</name>
    <dbReference type="NCBI Taxonomy" id="64659"/>
    <lineage>
        <taxon>Eukaryota</taxon>
        <taxon>Fungi</taxon>
        <taxon>Dikarya</taxon>
        <taxon>Basidiomycota</taxon>
        <taxon>Agaricomycotina</taxon>
        <taxon>Agaricomycetes</taxon>
        <taxon>Agaricomycetidae</taxon>
        <taxon>Agaricales</taxon>
        <taxon>Tricholomatineae</taxon>
        <taxon>Clitocybaceae</taxon>
        <taxon>Collybia</taxon>
    </lineage>
</organism>
<dbReference type="PANTHER" id="PTHR12084">
    <property type="entry name" value="NUCLEAR PORE GLYCOPROTEIN P62-RELATED"/>
    <property type="match status" value="1"/>
</dbReference>
<dbReference type="Pfam" id="PF13634">
    <property type="entry name" value="Nucleoporin_FG"/>
    <property type="match status" value="1"/>
</dbReference>
<keyword evidence="6" id="KW-0509">mRNA transport</keyword>
<dbReference type="InterPro" id="IPR007758">
    <property type="entry name" value="Nucleoporin_NSP1_C"/>
</dbReference>
<dbReference type="GO" id="GO:0044613">
    <property type="term" value="C:nuclear pore central transport channel"/>
    <property type="evidence" value="ECO:0007669"/>
    <property type="project" value="TreeGrafter"/>
</dbReference>
<evidence type="ECO:0000256" key="6">
    <source>
        <dbReference type="ARBA" id="ARBA00022816"/>
    </source>
</evidence>
<dbReference type="GO" id="GO:0031965">
    <property type="term" value="C:nuclear membrane"/>
    <property type="evidence" value="ECO:0007669"/>
    <property type="project" value="UniProtKB-SubCell"/>
</dbReference>
<dbReference type="EMBL" id="MU150231">
    <property type="protein sequence ID" value="KAF9469011.1"/>
    <property type="molecule type" value="Genomic_DNA"/>
</dbReference>
<evidence type="ECO:0000256" key="7">
    <source>
        <dbReference type="ARBA" id="ARBA00022927"/>
    </source>
</evidence>
<evidence type="ECO:0000256" key="3">
    <source>
        <dbReference type="ARBA" id="ARBA00004620"/>
    </source>
</evidence>
<dbReference type="Pfam" id="PF05064">
    <property type="entry name" value="Nsp1_C"/>
    <property type="match status" value="1"/>
</dbReference>
<dbReference type="Proteomes" id="UP000807353">
    <property type="component" value="Unassembled WGS sequence"/>
</dbReference>
<gene>
    <name evidence="17" type="ORF">BDZ94DRAFT_1245152</name>
</gene>
<feature type="compositionally biased region" description="Polar residues" evidence="15">
    <location>
        <begin position="1"/>
        <end position="35"/>
    </location>
</feature>
<evidence type="ECO:0000256" key="2">
    <source>
        <dbReference type="ARBA" id="ARBA00004567"/>
    </source>
</evidence>
<evidence type="ECO:0000256" key="13">
    <source>
        <dbReference type="ARBA" id="ARBA00081079"/>
    </source>
</evidence>
<keyword evidence="14" id="KW-0175">Coiled coil</keyword>
<dbReference type="GO" id="GO:0051028">
    <property type="term" value="P:mRNA transport"/>
    <property type="evidence" value="ECO:0007669"/>
    <property type="project" value="UniProtKB-KW"/>
</dbReference>
<dbReference type="AlphaFoldDB" id="A0A9P6CJN9"/>
<dbReference type="InterPro" id="IPR026010">
    <property type="entry name" value="NSP1/NUP62"/>
</dbReference>
<dbReference type="InterPro" id="IPR025574">
    <property type="entry name" value="Nucleoporin_FG_rpt"/>
</dbReference>
<evidence type="ECO:0000256" key="5">
    <source>
        <dbReference type="ARBA" id="ARBA00022448"/>
    </source>
</evidence>
<protein>
    <recommendedName>
        <fullName evidence="11">Nucleoporin NSP1</fullName>
    </recommendedName>
    <alternativeName>
        <fullName evidence="12">Nuclear pore protein NSP1</fullName>
    </alternativeName>
    <alternativeName>
        <fullName evidence="13">Nucleoskeletal-like protein</fullName>
    </alternativeName>
</protein>
<feature type="domain" description="Nucleoporin NSP1-like C-terminal" evidence="16">
    <location>
        <begin position="312"/>
        <end position="410"/>
    </location>
</feature>